<dbReference type="Proteomes" id="UP000887116">
    <property type="component" value="Unassembled WGS sequence"/>
</dbReference>
<accession>A0A8X6G8H8</accession>
<gene>
    <name evidence="1" type="ORF">TNCT_68351</name>
</gene>
<evidence type="ECO:0000313" key="1">
    <source>
        <dbReference type="EMBL" id="GFQ98587.1"/>
    </source>
</evidence>
<dbReference type="OrthoDB" id="7487068at2759"/>
<reference evidence="1" key="1">
    <citation type="submission" date="2020-07" db="EMBL/GenBank/DDBJ databases">
        <title>Multicomponent nature underlies the extraordinary mechanical properties of spider dragline silk.</title>
        <authorList>
            <person name="Kono N."/>
            <person name="Nakamura H."/>
            <person name="Mori M."/>
            <person name="Yoshida Y."/>
            <person name="Ohtoshi R."/>
            <person name="Malay A.D."/>
            <person name="Moran D.A.P."/>
            <person name="Tomita M."/>
            <person name="Numata K."/>
            <person name="Arakawa K."/>
        </authorList>
    </citation>
    <scope>NUCLEOTIDE SEQUENCE</scope>
</reference>
<comment type="caution">
    <text evidence="1">The sequence shown here is derived from an EMBL/GenBank/DDBJ whole genome shotgun (WGS) entry which is preliminary data.</text>
</comment>
<sequence>MDLPVKPEIERMEEGISDVEVCNYLSYLWCIARERENRQKYAKNTLEIHTQIPILGKEEEVKYHQEIPTLKTELQSVLGDYIKIQPKSQDDNDNITKLLEIKKAQFYTIDSATPIKVVVKGFPIDTAITDIESDLIEQGIKFEKISQLRKFANKSLLYGRDQKIRRLHQNF</sequence>
<dbReference type="EMBL" id="BMAO01014994">
    <property type="protein sequence ID" value="GFQ98587.1"/>
    <property type="molecule type" value="Genomic_DNA"/>
</dbReference>
<keyword evidence="2" id="KW-1185">Reference proteome</keyword>
<organism evidence="1 2">
    <name type="scientific">Trichonephila clavata</name>
    <name type="common">Joro spider</name>
    <name type="synonym">Nephila clavata</name>
    <dbReference type="NCBI Taxonomy" id="2740835"/>
    <lineage>
        <taxon>Eukaryota</taxon>
        <taxon>Metazoa</taxon>
        <taxon>Ecdysozoa</taxon>
        <taxon>Arthropoda</taxon>
        <taxon>Chelicerata</taxon>
        <taxon>Arachnida</taxon>
        <taxon>Araneae</taxon>
        <taxon>Araneomorphae</taxon>
        <taxon>Entelegynae</taxon>
        <taxon>Araneoidea</taxon>
        <taxon>Nephilidae</taxon>
        <taxon>Trichonephila</taxon>
    </lineage>
</organism>
<evidence type="ECO:0000313" key="2">
    <source>
        <dbReference type="Proteomes" id="UP000887116"/>
    </source>
</evidence>
<proteinExistence type="predicted"/>
<protein>
    <submittedName>
        <fullName evidence="1">Uncharacterized protein</fullName>
    </submittedName>
</protein>
<name>A0A8X6G8H8_TRICU</name>
<dbReference type="AlphaFoldDB" id="A0A8X6G8H8"/>